<keyword evidence="1" id="KW-0175">Coiled coil</keyword>
<gene>
    <name evidence="3" type="primary">83</name>
    <name evidence="3" type="ORF">SEA_QUHWAH_83</name>
</gene>
<feature type="region of interest" description="Disordered" evidence="2">
    <location>
        <begin position="1"/>
        <end position="29"/>
    </location>
</feature>
<organism evidence="3 4">
    <name type="scientific">Microbacterium phage Quhwah</name>
    <dbReference type="NCBI Taxonomy" id="2992929"/>
    <lineage>
        <taxon>Viruses</taxon>
        <taxon>Duplodnaviria</taxon>
        <taxon>Heunggongvirae</taxon>
        <taxon>Uroviricota</taxon>
        <taxon>Caudoviricetes</taxon>
        <taxon>Hodgkinviridae</taxon>
        <taxon>Quhwahvirus</taxon>
        <taxon>Quhwahvirus quhwah</taxon>
        <taxon>Quhwahvirus ouhwah</taxon>
    </lineage>
</organism>
<dbReference type="EMBL" id="MH271321">
    <property type="protein sequence ID" value="AWY06791.1"/>
    <property type="molecule type" value="Genomic_DNA"/>
</dbReference>
<sequence length="187" mass="21182">MARVKQVNNSRKEHVCGRGNHPIPKGDAYLTASPGYRGRPKYRCLQHPFRPSELTTSAASEPMAAVEAFEDSANAGFDTHEDLESAWDELRAAVEEYQQMREQALEAWENGNSQFEEYVETANAALDEVEGFYLEEFSEPEPDEDDPSTWFDEDEFDGAHQGWDERRAEHLSEQTDEALSVAGSLEF</sequence>
<dbReference type="RefSeq" id="YP_009803282.1">
    <property type="nucleotide sequence ID" value="NC_047993.1"/>
</dbReference>
<reference evidence="3 4" key="1">
    <citation type="submission" date="2018-04" db="EMBL/GenBank/DDBJ databases">
        <authorList>
            <person name="Harrington T."/>
            <person name="Washburn E."/>
            <person name="Bricker J."/>
            <person name="McKinney A."/>
            <person name="Betsko A.J."/>
            <person name="Garlena R.A."/>
            <person name="Russell D.A."/>
            <person name="Pope W.A."/>
            <person name="Jacobs-Sera D."/>
            <person name="Hatfull G.F."/>
        </authorList>
    </citation>
    <scope>NUCLEOTIDE SEQUENCE [LARGE SCALE GENOMIC DNA]</scope>
</reference>
<dbReference type="Proteomes" id="UP000251375">
    <property type="component" value="Segment"/>
</dbReference>
<dbReference type="GeneID" id="54993842"/>
<evidence type="ECO:0000256" key="1">
    <source>
        <dbReference type="SAM" id="Coils"/>
    </source>
</evidence>
<feature type="region of interest" description="Disordered" evidence="2">
    <location>
        <begin position="137"/>
        <end position="187"/>
    </location>
</feature>
<evidence type="ECO:0000313" key="4">
    <source>
        <dbReference type="Proteomes" id="UP000251375"/>
    </source>
</evidence>
<proteinExistence type="predicted"/>
<feature type="coiled-coil region" evidence="1">
    <location>
        <begin position="80"/>
        <end position="107"/>
    </location>
</feature>
<feature type="compositionally biased region" description="Basic and acidic residues" evidence="2">
    <location>
        <begin position="162"/>
        <end position="173"/>
    </location>
</feature>
<evidence type="ECO:0000256" key="2">
    <source>
        <dbReference type="SAM" id="MobiDB-lite"/>
    </source>
</evidence>
<keyword evidence="4" id="KW-1185">Reference proteome</keyword>
<evidence type="ECO:0000313" key="3">
    <source>
        <dbReference type="EMBL" id="AWY06791.1"/>
    </source>
</evidence>
<feature type="compositionally biased region" description="Acidic residues" evidence="2">
    <location>
        <begin position="137"/>
        <end position="156"/>
    </location>
</feature>
<protein>
    <submittedName>
        <fullName evidence="3">Uncharacterized protein</fullName>
    </submittedName>
</protein>
<accession>A0A2Z4Q9X4</accession>
<name>A0A2Z4Q9X4_9CAUD</name>